<reference evidence="3 5" key="2">
    <citation type="submission" date="2016-10" db="EMBL/GenBank/DDBJ databases">
        <authorList>
            <person name="Varghese N."/>
            <person name="Submissions S."/>
        </authorList>
    </citation>
    <scope>NUCLEOTIDE SEQUENCE [LARGE SCALE GENOMIC DNA]</scope>
    <source>
        <strain evidence="3 5">DSM 6083</strain>
    </source>
</reference>
<evidence type="ECO:0000259" key="1">
    <source>
        <dbReference type="PROSITE" id="PS51729"/>
    </source>
</evidence>
<evidence type="ECO:0000313" key="4">
    <source>
        <dbReference type="Proteomes" id="UP000031271"/>
    </source>
</evidence>
<name>A0A8D3Y1K5_9GAMM</name>
<dbReference type="KEGG" id="pbm:CL52_11560"/>
<feature type="domain" description="N-acetyltransferase" evidence="1">
    <location>
        <begin position="9"/>
        <end position="95"/>
    </location>
</feature>
<dbReference type="InterPro" id="IPR045057">
    <property type="entry name" value="Gcn5-rel_NAT"/>
</dbReference>
<dbReference type="RefSeq" id="WP_041104929.1">
    <property type="nucleotide sequence ID" value="NZ_CP007511.1"/>
</dbReference>
<sequence>MTSADTQVRRNDEAQCYELIVNGQPCGTARYQEEGDCTIFTHTDVDPSLSGQGLGSRLASGALEDVRARNRRVVARCSFIAEYIARHPQWQDLLPDA</sequence>
<dbReference type="InterPro" id="IPR031165">
    <property type="entry name" value="GNAT_YJDJ"/>
</dbReference>
<keyword evidence="5" id="KW-1185">Reference proteome</keyword>
<organism evidence="2 4">
    <name type="scientific">Stutzerimonas balearica DSM 6083</name>
    <dbReference type="NCBI Taxonomy" id="1123016"/>
    <lineage>
        <taxon>Bacteria</taxon>
        <taxon>Pseudomonadati</taxon>
        <taxon>Pseudomonadota</taxon>
        <taxon>Gammaproteobacteria</taxon>
        <taxon>Pseudomonadales</taxon>
        <taxon>Pseudomonadaceae</taxon>
        <taxon>Stutzerimonas</taxon>
    </lineage>
</organism>
<dbReference type="Proteomes" id="UP000182276">
    <property type="component" value="Unassembled WGS sequence"/>
</dbReference>
<dbReference type="Proteomes" id="UP000031271">
    <property type="component" value="Chromosome"/>
</dbReference>
<evidence type="ECO:0000313" key="5">
    <source>
        <dbReference type="Proteomes" id="UP000182276"/>
    </source>
</evidence>
<accession>A0A8D3Y1K5</accession>
<dbReference type="EMBL" id="CP007511">
    <property type="protein sequence ID" value="AJE15639.1"/>
    <property type="molecule type" value="Genomic_DNA"/>
</dbReference>
<dbReference type="PANTHER" id="PTHR31435:SF10">
    <property type="entry name" value="BSR4717 PROTEIN"/>
    <property type="match status" value="1"/>
</dbReference>
<gene>
    <name evidence="2" type="ORF">CL52_11560</name>
    <name evidence="3" type="ORF">SAMN05660875_105224</name>
</gene>
<proteinExistence type="predicted"/>
<reference evidence="4" key="1">
    <citation type="submission" date="2014-03" db="EMBL/GenBank/DDBJ databases">
        <title>Complete genome of Pseudomonas balearica DSM 6083T, a sewage water isolate from an enrichment with 2-methylnaphthalene.</title>
        <authorList>
            <person name="Salva-Serra F."/>
            <person name="Jaen-Luchoro D."/>
            <person name="Busquets A."/>
            <person name="Pena A."/>
            <person name="Gomila M."/>
            <person name="Bosch R."/>
            <person name="Nogales B."/>
            <person name="Garcia-Valdes E."/>
            <person name="Lalucat J."/>
            <person name="Bennasar A."/>
        </authorList>
    </citation>
    <scope>NUCLEOTIDE SEQUENCE [LARGE SCALE GENOMIC DNA]</scope>
    <source>
        <strain evidence="4">DSM 6083</strain>
    </source>
</reference>
<evidence type="ECO:0000313" key="3">
    <source>
        <dbReference type="EMBL" id="SDM49698.1"/>
    </source>
</evidence>
<evidence type="ECO:0000313" key="2">
    <source>
        <dbReference type="EMBL" id="AJE15639.1"/>
    </source>
</evidence>
<dbReference type="Gene3D" id="3.40.630.30">
    <property type="match status" value="1"/>
</dbReference>
<dbReference type="AlphaFoldDB" id="A0A8D3Y1K5"/>
<dbReference type="InterPro" id="IPR016181">
    <property type="entry name" value="Acyl_CoA_acyltransferase"/>
</dbReference>
<dbReference type="PROSITE" id="PS51729">
    <property type="entry name" value="GNAT_YJDJ"/>
    <property type="match status" value="1"/>
</dbReference>
<dbReference type="SUPFAM" id="SSF55729">
    <property type="entry name" value="Acyl-CoA N-acyltransferases (Nat)"/>
    <property type="match status" value="1"/>
</dbReference>
<dbReference type="GeneID" id="77260539"/>
<dbReference type="PANTHER" id="PTHR31435">
    <property type="entry name" value="PROTEIN NATD1"/>
    <property type="match status" value="1"/>
</dbReference>
<protein>
    <recommendedName>
        <fullName evidence="1">N-acetyltransferase domain-containing protein</fullName>
    </recommendedName>
</protein>
<dbReference type="EMBL" id="FNHO01000005">
    <property type="protein sequence ID" value="SDM49698.1"/>
    <property type="molecule type" value="Genomic_DNA"/>
</dbReference>
<dbReference type="Pfam" id="PF14542">
    <property type="entry name" value="Acetyltransf_CG"/>
    <property type="match status" value="1"/>
</dbReference>
<reference evidence="2 4" key="3">
    <citation type="journal article" name="Genome Announc.">
        <title>Complete Genome Sequence of Pseudomonas balearica DSM 6083T.</title>
        <authorList>
            <person name="Bennasar-Figueras A."/>
            <person name="Salva-Serra F."/>
            <person name="Jaen-Luchoro D."/>
            <person name="Segui C."/>
            <person name="Aliaga F."/>
            <person name="Busquets A."/>
            <person name="Gomila M."/>
            <person name="Moore E.R."/>
            <person name="Lalucat J."/>
        </authorList>
    </citation>
    <scope>NUCLEOTIDE SEQUENCE [LARGE SCALE GENOMIC DNA]</scope>
    <source>
        <strain evidence="4">DSM 6083</strain>
        <strain evidence="2">DSM6083</strain>
    </source>
</reference>